<evidence type="ECO:0000313" key="2">
    <source>
        <dbReference type="Proteomes" id="UP000823674"/>
    </source>
</evidence>
<dbReference type="Proteomes" id="UP000823674">
    <property type="component" value="Chromosome A07"/>
</dbReference>
<dbReference type="EMBL" id="JADBGQ010000009">
    <property type="protein sequence ID" value="KAG5380478.1"/>
    <property type="molecule type" value="Genomic_DNA"/>
</dbReference>
<keyword evidence="2" id="KW-1185">Reference proteome</keyword>
<proteinExistence type="predicted"/>
<comment type="caution">
    <text evidence="1">The sequence shown here is derived from an EMBL/GenBank/DDBJ whole genome shotgun (WGS) entry which is preliminary data.</text>
</comment>
<gene>
    <name evidence="1" type="primary">A07g507990.1_BraROA</name>
    <name evidence="1" type="ORF">IGI04_028320</name>
</gene>
<accession>A0ABQ7L1Q3</accession>
<reference evidence="1 2" key="1">
    <citation type="submission" date="2021-03" db="EMBL/GenBank/DDBJ databases">
        <authorList>
            <person name="King G.J."/>
            <person name="Bancroft I."/>
            <person name="Baten A."/>
            <person name="Bloomfield J."/>
            <person name="Borpatragohain P."/>
            <person name="He Z."/>
            <person name="Irish N."/>
            <person name="Irwin J."/>
            <person name="Liu K."/>
            <person name="Mauleon R.P."/>
            <person name="Moore J."/>
            <person name="Morris R."/>
            <person name="Ostergaard L."/>
            <person name="Wang B."/>
            <person name="Wells R."/>
        </authorList>
    </citation>
    <scope>NUCLEOTIDE SEQUENCE [LARGE SCALE GENOMIC DNA]</scope>
    <source>
        <strain evidence="1">R-o-18</strain>
        <tissue evidence="1">Leaf</tissue>
    </source>
</reference>
<name>A0ABQ7L1Q3_BRACM</name>
<sequence>RTTSYPTGIYVCVFVRRFGLTARIHIDAPYFSFLLVFHDRGKISQGFSRTFCLARCRISLKELRNRVFFCGLGLFRTEGRPCERTHDHVLFFRLLFESENIFWTSSNAAVLTLTAVTFASECFERCRRRNRCRRRDRHRDIALGDNSCPFSPLQPRSPYMLPLRRFTFFPSCPRSSLSLCGNIPFSFDLGIHLRKLDIYLQKLDIYLFLHNKR</sequence>
<organism evidence="1 2">
    <name type="scientific">Brassica rapa subsp. trilocularis</name>
    <dbReference type="NCBI Taxonomy" id="1813537"/>
    <lineage>
        <taxon>Eukaryota</taxon>
        <taxon>Viridiplantae</taxon>
        <taxon>Streptophyta</taxon>
        <taxon>Embryophyta</taxon>
        <taxon>Tracheophyta</taxon>
        <taxon>Spermatophyta</taxon>
        <taxon>Magnoliopsida</taxon>
        <taxon>eudicotyledons</taxon>
        <taxon>Gunneridae</taxon>
        <taxon>Pentapetalae</taxon>
        <taxon>rosids</taxon>
        <taxon>malvids</taxon>
        <taxon>Brassicales</taxon>
        <taxon>Brassicaceae</taxon>
        <taxon>Brassiceae</taxon>
        <taxon>Brassica</taxon>
    </lineage>
</organism>
<evidence type="ECO:0000313" key="1">
    <source>
        <dbReference type="EMBL" id="KAG5380478.1"/>
    </source>
</evidence>
<protein>
    <submittedName>
        <fullName evidence="1">Uncharacterized protein</fullName>
    </submittedName>
</protein>
<feature type="non-terminal residue" evidence="1">
    <location>
        <position position="1"/>
    </location>
</feature>